<proteinExistence type="predicted"/>
<feature type="chain" id="PRO_5034707863" evidence="1">
    <location>
        <begin position="24"/>
        <end position="73"/>
    </location>
</feature>
<reference evidence="2 3" key="1">
    <citation type="submission" date="2020-12" db="EMBL/GenBank/DDBJ databases">
        <title>Metabolic potential, ecology and presence of endohyphal bacteria is reflected in genomic diversity of Mucoromycotina.</title>
        <authorList>
            <person name="Muszewska A."/>
            <person name="Okrasinska A."/>
            <person name="Steczkiewicz K."/>
            <person name="Drgas O."/>
            <person name="Orlowska M."/>
            <person name="Perlinska-Lenart U."/>
            <person name="Aleksandrzak-Piekarczyk T."/>
            <person name="Szatraj K."/>
            <person name="Zielenkiewicz U."/>
            <person name="Pilsyk S."/>
            <person name="Malc E."/>
            <person name="Mieczkowski P."/>
            <person name="Kruszewska J.S."/>
            <person name="Biernat P."/>
            <person name="Pawlowska J."/>
        </authorList>
    </citation>
    <scope>NUCLEOTIDE SEQUENCE [LARGE SCALE GENOMIC DNA]</scope>
    <source>
        <strain evidence="2 3">CBS 142.35</strain>
    </source>
</reference>
<feature type="signal peptide" evidence="1">
    <location>
        <begin position="1"/>
        <end position="23"/>
    </location>
</feature>
<keyword evidence="3" id="KW-1185">Reference proteome</keyword>
<keyword evidence="1" id="KW-0732">Signal</keyword>
<name>A0A8H7VAW7_9FUNG</name>
<sequence length="73" mass="7835">MRHFTSVVAFVSLALFAISSVSATGSGDLQGSSEQKRDVNAAPVKRETDAEYCEACKMAPDPECIPFCASLEY</sequence>
<organism evidence="2 3">
    <name type="scientific">Circinella minor</name>
    <dbReference type="NCBI Taxonomy" id="1195481"/>
    <lineage>
        <taxon>Eukaryota</taxon>
        <taxon>Fungi</taxon>
        <taxon>Fungi incertae sedis</taxon>
        <taxon>Mucoromycota</taxon>
        <taxon>Mucoromycotina</taxon>
        <taxon>Mucoromycetes</taxon>
        <taxon>Mucorales</taxon>
        <taxon>Lichtheimiaceae</taxon>
        <taxon>Circinella</taxon>
    </lineage>
</organism>
<dbReference type="OrthoDB" id="2294943at2759"/>
<evidence type="ECO:0000256" key="1">
    <source>
        <dbReference type="SAM" id="SignalP"/>
    </source>
</evidence>
<dbReference type="Proteomes" id="UP000646827">
    <property type="component" value="Unassembled WGS sequence"/>
</dbReference>
<gene>
    <name evidence="2" type="ORF">INT45_004662</name>
</gene>
<comment type="caution">
    <text evidence="2">The sequence shown here is derived from an EMBL/GenBank/DDBJ whole genome shotgun (WGS) entry which is preliminary data.</text>
</comment>
<dbReference type="EMBL" id="JAEPRB010000399">
    <property type="protein sequence ID" value="KAG2216471.1"/>
    <property type="molecule type" value="Genomic_DNA"/>
</dbReference>
<protein>
    <submittedName>
        <fullName evidence="2">Uncharacterized protein</fullName>
    </submittedName>
</protein>
<evidence type="ECO:0000313" key="3">
    <source>
        <dbReference type="Proteomes" id="UP000646827"/>
    </source>
</evidence>
<evidence type="ECO:0000313" key="2">
    <source>
        <dbReference type="EMBL" id="KAG2216471.1"/>
    </source>
</evidence>
<dbReference type="AlphaFoldDB" id="A0A8H7VAW7"/>
<accession>A0A8H7VAW7</accession>